<reference evidence="2" key="1">
    <citation type="submission" date="2016-10" db="EMBL/GenBank/DDBJ databases">
        <authorList>
            <person name="Varghese N."/>
            <person name="Submissions S."/>
        </authorList>
    </citation>
    <scope>NUCLEOTIDE SEQUENCE [LARGE SCALE GENOMIC DNA]</scope>
    <source>
        <strain evidence="2">DSM 22002</strain>
    </source>
</reference>
<sequence>MTAMSARLHLVRHGEVDNPERILYGRLPGYPLTERGHRMAALAAESVDRPVARVYASPLIRAQQSAAPWVERAGVELRTEHRIIEPVNAFEGKTLASIRALRDPRMLRLVWNPFLPTWGEPYAAIAARVEAAMTDALDELAESGDEGDVVFVSHQAPIWITHRHLAGQRLWHDPRARRCALSSITTFERHGTHLVEVGYDDPAASIDAVDLGAV</sequence>
<dbReference type="EMBL" id="LT629695">
    <property type="protein sequence ID" value="SDH73916.1"/>
    <property type="molecule type" value="Genomic_DNA"/>
</dbReference>
<dbReference type="InterPro" id="IPR050275">
    <property type="entry name" value="PGM_Phosphatase"/>
</dbReference>
<dbReference type="CDD" id="cd07067">
    <property type="entry name" value="HP_PGM_like"/>
    <property type="match status" value="1"/>
</dbReference>
<dbReference type="AlphaFoldDB" id="A0A1G8EVI2"/>
<gene>
    <name evidence="1" type="ORF">SAMN04489720_2208</name>
</gene>
<dbReference type="PANTHER" id="PTHR48100:SF51">
    <property type="entry name" value="PHOSPHOGLYCERATE MUTASE"/>
    <property type="match status" value="1"/>
</dbReference>
<dbReference type="InterPro" id="IPR029033">
    <property type="entry name" value="His_PPase_superfam"/>
</dbReference>
<keyword evidence="2" id="KW-1185">Reference proteome</keyword>
<dbReference type="SMART" id="SM00855">
    <property type="entry name" value="PGAM"/>
    <property type="match status" value="1"/>
</dbReference>
<dbReference type="GO" id="GO:0016791">
    <property type="term" value="F:phosphatase activity"/>
    <property type="evidence" value="ECO:0007669"/>
    <property type="project" value="TreeGrafter"/>
</dbReference>
<dbReference type="PANTHER" id="PTHR48100">
    <property type="entry name" value="BROAD-SPECIFICITY PHOSPHATASE YOR283W-RELATED"/>
    <property type="match status" value="1"/>
</dbReference>
<dbReference type="Proteomes" id="UP000198822">
    <property type="component" value="Chromosome I"/>
</dbReference>
<organism evidence="1 2">
    <name type="scientific">Agrococcus jejuensis</name>
    <dbReference type="NCBI Taxonomy" id="399736"/>
    <lineage>
        <taxon>Bacteria</taxon>
        <taxon>Bacillati</taxon>
        <taxon>Actinomycetota</taxon>
        <taxon>Actinomycetes</taxon>
        <taxon>Micrococcales</taxon>
        <taxon>Microbacteriaceae</taxon>
        <taxon>Agrococcus</taxon>
    </lineage>
</organism>
<dbReference type="Pfam" id="PF00300">
    <property type="entry name" value="His_Phos_1"/>
    <property type="match status" value="1"/>
</dbReference>
<evidence type="ECO:0000313" key="2">
    <source>
        <dbReference type="Proteomes" id="UP000198822"/>
    </source>
</evidence>
<dbReference type="SUPFAM" id="SSF53254">
    <property type="entry name" value="Phosphoglycerate mutase-like"/>
    <property type="match status" value="1"/>
</dbReference>
<name>A0A1G8EVI2_9MICO</name>
<protein>
    <submittedName>
        <fullName evidence="1">Broad specificity phosphatase PhoE</fullName>
    </submittedName>
</protein>
<evidence type="ECO:0000313" key="1">
    <source>
        <dbReference type="EMBL" id="SDH73916.1"/>
    </source>
</evidence>
<dbReference type="InterPro" id="IPR013078">
    <property type="entry name" value="His_Pase_superF_clade-1"/>
</dbReference>
<accession>A0A1G8EVI2</accession>
<dbReference type="STRING" id="399736.SAMN04489720_2208"/>
<dbReference type="OrthoDB" id="3215466at2"/>
<dbReference type="GO" id="GO:0005737">
    <property type="term" value="C:cytoplasm"/>
    <property type="evidence" value="ECO:0007669"/>
    <property type="project" value="TreeGrafter"/>
</dbReference>
<dbReference type="Gene3D" id="3.40.50.1240">
    <property type="entry name" value="Phosphoglycerate mutase-like"/>
    <property type="match status" value="1"/>
</dbReference>
<proteinExistence type="predicted"/>